<evidence type="ECO:0000313" key="1">
    <source>
        <dbReference type="EMBL" id="KAL0943195.1"/>
    </source>
</evidence>
<accession>A0ACC3ZGE5</accession>
<sequence length="227" mass="25076">MRAVAIVPFVLGLAAAIPTGNDDKDRPPADQVKIVDVNYGGSGCPKGSVTDILSKERDVVTLLFDKYVAQSGPGIEASKNRAACQLNIKIDLPQGYQVSVVQSDYRGSISLPEKVEASLKTTYYQSGDARTVSRSIDFKGKIDKDYVRTDYLGLESLVWSRCGAQSMLNIKSAIEIRPLGSQKHALMTVSSRYEFCRPFNFLTAALQVDSNDLKVTQIYHLRFRKCK</sequence>
<comment type="caution">
    <text evidence="1">The sequence shown here is derived from an EMBL/GenBank/DDBJ whole genome shotgun (WGS) entry which is preliminary data.</text>
</comment>
<organism evidence="1 2">
    <name type="scientific">Colletotrichum truncatum</name>
    <name type="common">Anthracnose fungus</name>
    <name type="synonym">Colletotrichum capsici</name>
    <dbReference type="NCBI Taxonomy" id="5467"/>
    <lineage>
        <taxon>Eukaryota</taxon>
        <taxon>Fungi</taxon>
        <taxon>Dikarya</taxon>
        <taxon>Ascomycota</taxon>
        <taxon>Pezizomycotina</taxon>
        <taxon>Sordariomycetes</taxon>
        <taxon>Hypocreomycetidae</taxon>
        <taxon>Glomerellales</taxon>
        <taxon>Glomerellaceae</taxon>
        <taxon>Colletotrichum</taxon>
        <taxon>Colletotrichum truncatum species complex</taxon>
    </lineage>
</organism>
<protein>
    <submittedName>
        <fullName evidence="1">Secreted protein</fullName>
    </submittedName>
</protein>
<name>A0ACC3ZGE5_COLTU</name>
<proteinExistence type="predicted"/>
<dbReference type="Proteomes" id="UP000805649">
    <property type="component" value="Unassembled WGS sequence"/>
</dbReference>
<gene>
    <name evidence="1" type="ORF">CTRU02_201081</name>
</gene>
<keyword evidence="2" id="KW-1185">Reference proteome</keyword>
<evidence type="ECO:0000313" key="2">
    <source>
        <dbReference type="Proteomes" id="UP000805649"/>
    </source>
</evidence>
<dbReference type="EMBL" id="VUJX02000001">
    <property type="protein sequence ID" value="KAL0943195.1"/>
    <property type="molecule type" value="Genomic_DNA"/>
</dbReference>
<reference evidence="1 2" key="1">
    <citation type="journal article" date="2020" name="Phytopathology">
        <title>Genome Sequence Resources of Colletotrichum truncatum, C. plurivorum, C. musicola, and C. sojae: Four Species Pathogenic to Soybean (Glycine max).</title>
        <authorList>
            <person name="Rogerio F."/>
            <person name="Boufleur T.R."/>
            <person name="Ciampi-Guillardi M."/>
            <person name="Sukno S.A."/>
            <person name="Thon M.R."/>
            <person name="Massola Junior N.S."/>
            <person name="Baroncelli R."/>
        </authorList>
    </citation>
    <scope>NUCLEOTIDE SEQUENCE [LARGE SCALE GENOMIC DNA]</scope>
    <source>
        <strain evidence="1 2">CMES1059</strain>
    </source>
</reference>